<evidence type="ECO:0000256" key="3">
    <source>
        <dbReference type="ARBA" id="ARBA00004613"/>
    </source>
</evidence>
<dbReference type="Gene3D" id="3.40.50.300">
    <property type="entry name" value="P-loop containing nucleotide triphosphate hydrolases"/>
    <property type="match status" value="1"/>
</dbReference>
<dbReference type="InterPro" id="IPR027417">
    <property type="entry name" value="P-loop_NTPase"/>
</dbReference>
<dbReference type="GO" id="GO:0042644">
    <property type="term" value="C:chloroplast nucleoid"/>
    <property type="evidence" value="ECO:0007669"/>
    <property type="project" value="UniProtKB-SubCell"/>
</dbReference>
<dbReference type="FunFam" id="3.40.50.300:FF:000094">
    <property type="entry name" value="GTPase Era"/>
    <property type="match status" value="1"/>
</dbReference>
<dbReference type="SUPFAM" id="SSF52540">
    <property type="entry name" value="P-loop containing nucleoside triphosphate hydrolases"/>
    <property type="match status" value="1"/>
</dbReference>
<evidence type="ECO:0000259" key="14">
    <source>
        <dbReference type="Pfam" id="PF01926"/>
    </source>
</evidence>
<feature type="domain" description="KH type-2" evidence="15">
    <location>
        <begin position="365"/>
        <end position="442"/>
    </location>
</feature>
<keyword evidence="7" id="KW-0964">Secreted</keyword>
<evidence type="ECO:0000259" key="16">
    <source>
        <dbReference type="Pfam" id="PF26410"/>
    </source>
</evidence>
<dbReference type="Gene3D" id="3.30.300.20">
    <property type="match status" value="1"/>
</dbReference>
<dbReference type="NCBIfam" id="TIGR00231">
    <property type="entry name" value="small_GTP"/>
    <property type="match status" value="1"/>
</dbReference>
<dbReference type="PANTHER" id="PTHR31451">
    <property type="match status" value="1"/>
</dbReference>
<dbReference type="InterPro" id="IPR005662">
    <property type="entry name" value="GTPase_Era-like"/>
</dbReference>
<accession>A0AAV1DSI3</accession>
<dbReference type="FunFam" id="3.30.300.20:FF:000003">
    <property type="entry name" value="GTPase Era"/>
    <property type="match status" value="1"/>
</dbReference>
<dbReference type="CDD" id="cd22534">
    <property type="entry name" value="KH-II_Era"/>
    <property type="match status" value="1"/>
</dbReference>
<dbReference type="GO" id="GO:0016985">
    <property type="term" value="F:mannan endo-1,4-beta-mannosidase activity"/>
    <property type="evidence" value="ECO:0007669"/>
    <property type="project" value="UniProtKB-EC"/>
</dbReference>
<dbReference type="Pfam" id="PF01926">
    <property type="entry name" value="MMR_HSR1"/>
    <property type="match status" value="1"/>
</dbReference>
<dbReference type="NCBIfam" id="NF000908">
    <property type="entry name" value="PRK00089.1"/>
    <property type="match status" value="1"/>
</dbReference>
<evidence type="ECO:0000256" key="13">
    <source>
        <dbReference type="ARBA" id="ARBA00057494"/>
    </source>
</evidence>
<dbReference type="AlphaFoldDB" id="A0AAV1DSI3"/>
<evidence type="ECO:0000256" key="7">
    <source>
        <dbReference type="ARBA" id="ARBA00022525"/>
    </source>
</evidence>
<dbReference type="InterPro" id="IPR009019">
    <property type="entry name" value="KH_sf_prok-type"/>
</dbReference>
<dbReference type="Gene3D" id="3.20.20.80">
    <property type="entry name" value="Glycosidases"/>
    <property type="match status" value="1"/>
</dbReference>
<evidence type="ECO:0000259" key="15">
    <source>
        <dbReference type="Pfam" id="PF07650"/>
    </source>
</evidence>
<dbReference type="SUPFAM" id="SSF51445">
    <property type="entry name" value="(Trans)glycosidases"/>
    <property type="match status" value="1"/>
</dbReference>
<evidence type="ECO:0000256" key="6">
    <source>
        <dbReference type="ARBA" id="ARBA00012706"/>
    </source>
</evidence>
<dbReference type="InterPro" id="IPR001547">
    <property type="entry name" value="Glyco_hydro_5"/>
</dbReference>
<reference evidence="17" key="1">
    <citation type="submission" date="2023-03" db="EMBL/GenBank/DDBJ databases">
        <authorList>
            <person name="Julca I."/>
        </authorList>
    </citation>
    <scope>NUCLEOTIDE SEQUENCE</scope>
</reference>
<dbReference type="SUPFAM" id="SSF54814">
    <property type="entry name" value="Prokaryotic type KH domain (KH-domain type II)"/>
    <property type="match status" value="1"/>
</dbReference>
<keyword evidence="12" id="KW-0326">Glycosidase</keyword>
<evidence type="ECO:0000256" key="5">
    <source>
        <dbReference type="ARBA" id="ARBA00007921"/>
    </source>
</evidence>
<evidence type="ECO:0000256" key="11">
    <source>
        <dbReference type="ARBA" id="ARBA00023134"/>
    </source>
</evidence>
<dbReference type="Pfam" id="PF26410">
    <property type="entry name" value="GH5_mannosidase"/>
    <property type="match status" value="1"/>
</dbReference>
<dbReference type="InterPro" id="IPR004044">
    <property type="entry name" value="KH_dom_type_2"/>
</dbReference>
<dbReference type="InterPro" id="IPR006073">
    <property type="entry name" value="GTP-bd"/>
</dbReference>
<gene>
    <name evidence="17" type="ORF">OLC1_LOCUS18380</name>
</gene>
<dbReference type="InterPro" id="IPR017853">
    <property type="entry name" value="GH"/>
</dbReference>
<evidence type="ECO:0000256" key="4">
    <source>
        <dbReference type="ARBA" id="ARBA00005641"/>
    </source>
</evidence>
<dbReference type="GO" id="GO:0005525">
    <property type="term" value="F:GTP binding"/>
    <property type="evidence" value="ECO:0007669"/>
    <property type="project" value="UniProtKB-KW"/>
</dbReference>
<evidence type="ECO:0000313" key="18">
    <source>
        <dbReference type="Proteomes" id="UP001161247"/>
    </source>
</evidence>
<comment type="similarity">
    <text evidence="5">Belongs to the TRAFAC class TrmE-Era-EngA-EngB-Septin-like GTPase superfamily. Era GTPase family.</text>
</comment>
<dbReference type="EMBL" id="OX459123">
    <property type="protein sequence ID" value="CAI9110817.1"/>
    <property type="molecule type" value="Genomic_DNA"/>
</dbReference>
<dbReference type="GO" id="GO:0003723">
    <property type="term" value="F:RNA binding"/>
    <property type="evidence" value="ECO:0007669"/>
    <property type="project" value="UniProtKB-KW"/>
</dbReference>
<evidence type="ECO:0000256" key="9">
    <source>
        <dbReference type="ARBA" id="ARBA00022801"/>
    </source>
</evidence>
<dbReference type="InterPro" id="IPR030388">
    <property type="entry name" value="G_ERA_dom"/>
</dbReference>
<dbReference type="PANTHER" id="PTHR31451:SF64">
    <property type="entry name" value="MANNAN ENDO-1,4-BETA-MANNOSIDASE 7"/>
    <property type="match status" value="1"/>
</dbReference>
<feature type="domain" description="Glycoside hydrolase family 5" evidence="16">
    <location>
        <begin position="470"/>
        <end position="802"/>
    </location>
</feature>
<dbReference type="EC" id="3.2.1.78" evidence="6"/>
<keyword evidence="10" id="KW-0694">RNA-binding</keyword>
<dbReference type="InterPro" id="IPR045053">
    <property type="entry name" value="MAN-like"/>
</dbReference>
<evidence type="ECO:0000313" key="17">
    <source>
        <dbReference type="EMBL" id="CAI9110817.1"/>
    </source>
</evidence>
<keyword evidence="18" id="KW-1185">Reference proteome</keyword>
<proteinExistence type="inferred from homology"/>
<organism evidence="17 18">
    <name type="scientific">Oldenlandia corymbosa var. corymbosa</name>
    <dbReference type="NCBI Taxonomy" id="529605"/>
    <lineage>
        <taxon>Eukaryota</taxon>
        <taxon>Viridiplantae</taxon>
        <taxon>Streptophyta</taxon>
        <taxon>Embryophyta</taxon>
        <taxon>Tracheophyta</taxon>
        <taxon>Spermatophyta</taxon>
        <taxon>Magnoliopsida</taxon>
        <taxon>eudicotyledons</taxon>
        <taxon>Gunneridae</taxon>
        <taxon>Pentapetalae</taxon>
        <taxon>asterids</taxon>
        <taxon>lamiids</taxon>
        <taxon>Gentianales</taxon>
        <taxon>Rubiaceae</taxon>
        <taxon>Rubioideae</taxon>
        <taxon>Spermacoceae</taxon>
        <taxon>Hedyotis-Oldenlandia complex</taxon>
        <taxon>Oldenlandia</taxon>
    </lineage>
</organism>
<keyword evidence="11" id="KW-0342">GTP-binding</keyword>
<dbReference type="HAMAP" id="MF_00367">
    <property type="entry name" value="GTPase_Era"/>
    <property type="match status" value="1"/>
</dbReference>
<keyword evidence="8" id="KW-0547">Nucleotide-binding</keyword>
<comment type="function">
    <text evidence="13">Nuclear genome-encoded probable GTPase involved in ribosome biogenesis in chloroplasts. Plays a role in 16S rRNA maturation in plastids and may contribute to the assembly of the small (30S) ribosomal subunit.</text>
</comment>
<evidence type="ECO:0000256" key="2">
    <source>
        <dbReference type="ARBA" id="ARBA00004595"/>
    </source>
</evidence>
<feature type="domain" description="G" evidence="14">
    <location>
        <begin position="165"/>
        <end position="282"/>
    </location>
</feature>
<protein>
    <recommendedName>
        <fullName evidence="6">mannan endo-1,4-beta-mannosidase</fullName>
        <ecNumber evidence="6">3.2.1.78</ecNumber>
    </recommendedName>
</protein>
<sequence>MELEGLFLHISHISPPRNHPLLYCFSSCCYYPHFQKLSQSHHDALSLNRPRRNSIPKAFKKRQSTNSANEGKWVGVKLRDGEVLVAESQVLEEQGYDEEYDYMSSISSKMGSLHEDEEVSIEDEASLSLLSLSEKPDRNMALLDDYELEELDFATDVTGHRSGFVAVVGKPNVGKSTLSNQMVGQKLSIVTDKPQTTRHRILGICSGEDYQMILYDTPGVIEKKMHKLDAMMMNNVRSAAINADCVLVVVDACKPPQKIDEVLEEGVCNLKDKVPILLVLNKKDKIKPGEIAKKLEWYEKFTDVDEVIPVSAKYGHGVDDVKDWILSKLPCGPALYPKDIASEHPERFFVAEIVREKIFMQYRNEVPYACQVNVVSYKTRPDAKDFIQVEVVVEKETQKAILIGKEGKALKLLATAARLDIEDFLQKKVFLEVEVKVKENWRQNEGLLRHYGYTGNIQGFTVQVEAGDGFVRTRGIHFQLNGSPYYANGFNAYWLMYVATDPSQRSRISEAFRQASSHGLTVARTWAFNDGGYRALQYAPGAYNEEAFKGLDFVVAEARRYGIKLILSLANNYENFGGKKQYVDWARSRGQYLTSEDDFFRNSVTRGFYKNHIRTVLNRYNTFTGIAYKNDPTIMAWELMNEPRCTSDPSGRTIQAWIAEMASYVKSIDRNHLLEAGLEGFYGPSTPQRTQLNPGYGVGTDFVANNRIPWIDFATVHSYPDVWLSSSDDQTQISFMNQWLGAHFQDAQHMIGKPIMVGEFGKSWKDSGFNSYKRDALFNDVYFQIYSSAKHGGPAAGALFWQLLTEGMDNMKDGYEIILSEGSSTANVIAQQSYKLHLLQKIFTRLRNVERWKRWRDARRSPWIDRNKGRRIGN</sequence>
<dbReference type="Proteomes" id="UP001161247">
    <property type="component" value="Chromosome 6"/>
</dbReference>
<dbReference type="Pfam" id="PF07650">
    <property type="entry name" value="KH_2"/>
    <property type="match status" value="1"/>
</dbReference>
<dbReference type="NCBIfam" id="TIGR00436">
    <property type="entry name" value="era"/>
    <property type="match status" value="1"/>
</dbReference>
<comment type="similarity">
    <text evidence="4">Belongs to the glycosyl hydrolase 5 (cellulase A) family.</text>
</comment>
<keyword evidence="9" id="KW-0378">Hydrolase</keyword>
<dbReference type="CDD" id="cd04163">
    <property type="entry name" value="Era"/>
    <property type="match status" value="1"/>
</dbReference>
<name>A0AAV1DSI3_OLDCO</name>
<dbReference type="GO" id="GO:0000272">
    <property type="term" value="P:polysaccharide catabolic process"/>
    <property type="evidence" value="ECO:0007669"/>
    <property type="project" value="InterPro"/>
</dbReference>
<evidence type="ECO:0000256" key="1">
    <source>
        <dbReference type="ARBA" id="ARBA00001678"/>
    </source>
</evidence>
<evidence type="ECO:0000256" key="12">
    <source>
        <dbReference type="ARBA" id="ARBA00023295"/>
    </source>
</evidence>
<evidence type="ECO:0000256" key="10">
    <source>
        <dbReference type="ARBA" id="ARBA00022884"/>
    </source>
</evidence>
<dbReference type="InterPro" id="IPR015946">
    <property type="entry name" value="KH_dom-like_a/b"/>
</dbReference>
<dbReference type="FunFam" id="3.20.20.80:FF:000012">
    <property type="entry name" value="Mannan endo-1,4-beta-mannosidase 6"/>
    <property type="match status" value="1"/>
</dbReference>
<evidence type="ECO:0000256" key="8">
    <source>
        <dbReference type="ARBA" id="ARBA00022741"/>
    </source>
</evidence>
<dbReference type="InterPro" id="IPR005225">
    <property type="entry name" value="Small_GTP-bd"/>
</dbReference>
<dbReference type="GO" id="GO:0005576">
    <property type="term" value="C:extracellular region"/>
    <property type="evidence" value="ECO:0007669"/>
    <property type="project" value="UniProtKB-SubCell"/>
</dbReference>
<comment type="catalytic activity">
    <reaction evidence="1">
        <text>Random hydrolysis of (1-&gt;4)-beta-D-mannosidic linkages in mannans, galactomannans and glucomannans.</text>
        <dbReference type="EC" id="3.2.1.78"/>
    </reaction>
</comment>
<comment type="subcellular location">
    <subcellularLocation>
        <location evidence="2">Plastid</location>
        <location evidence="2">Chloroplast stroma</location>
        <location evidence="2">Chloroplast nucleoid</location>
    </subcellularLocation>
    <subcellularLocation>
        <location evidence="3">Secreted</location>
    </subcellularLocation>
</comment>